<feature type="compositionally biased region" description="Polar residues" evidence="1">
    <location>
        <begin position="114"/>
        <end position="129"/>
    </location>
</feature>
<evidence type="ECO:0000256" key="1">
    <source>
        <dbReference type="SAM" id="MobiDB-lite"/>
    </source>
</evidence>
<evidence type="ECO:0000256" key="2">
    <source>
        <dbReference type="SAM" id="SignalP"/>
    </source>
</evidence>
<evidence type="ECO:0000313" key="3">
    <source>
        <dbReference type="EMBL" id="ORC83858.1"/>
    </source>
</evidence>
<feature type="compositionally biased region" description="Low complexity" evidence="1">
    <location>
        <begin position="70"/>
        <end position="86"/>
    </location>
</feature>
<reference evidence="3 4" key="1">
    <citation type="submission" date="2017-03" db="EMBL/GenBank/DDBJ databases">
        <title>An alternative strategy for trypanosome survival in the mammalian bloodstream revealed through genome and transcriptome analysis of the ubiquitous bovine parasite Trypanosoma (Megatrypanum) theileri.</title>
        <authorList>
            <person name="Kelly S."/>
            <person name="Ivens A."/>
            <person name="Mott A."/>
            <person name="O'Neill E."/>
            <person name="Emms D."/>
            <person name="Macleod O."/>
            <person name="Voorheis P."/>
            <person name="Matthews J."/>
            <person name="Matthews K."/>
            <person name="Carrington M."/>
        </authorList>
    </citation>
    <scope>NUCLEOTIDE SEQUENCE [LARGE SCALE GENOMIC DNA]</scope>
    <source>
        <strain evidence="3">Edinburgh</strain>
    </source>
</reference>
<feature type="compositionally biased region" description="Polar residues" evidence="1">
    <location>
        <begin position="173"/>
        <end position="185"/>
    </location>
</feature>
<organism evidence="3 4">
    <name type="scientific">Trypanosoma theileri</name>
    <dbReference type="NCBI Taxonomy" id="67003"/>
    <lineage>
        <taxon>Eukaryota</taxon>
        <taxon>Discoba</taxon>
        <taxon>Euglenozoa</taxon>
        <taxon>Kinetoplastea</taxon>
        <taxon>Metakinetoplastina</taxon>
        <taxon>Trypanosomatida</taxon>
        <taxon>Trypanosomatidae</taxon>
        <taxon>Trypanosoma</taxon>
    </lineage>
</organism>
<accession>A0A1X0NH53</accession>
<dbReference type="Proteomes" id="UP000192257">
    <property type="component" value="Unassembled WGS sequence"/>
</dbReference>
<name>A0A1X0NH53_9TRYP</name>
<dbReference type="VEuPathDB" id="TriTrypDB:TM35_000551270"/>
<feature type="compositionally biased region" description="Pro residues" evidence="1">
    <location>
        <begin position="87"/>
        <end position="99"/>
    </location>
</feature>
<dbReference type="AlphaFoldDB" id="A0A1X0NH53"/>
<comment type="caution">
    <text evidence="3">The sequence shown here is derived from an EMBL/GenBank/DDBJ whole genome shotgun (WGS) entry which is preliminary data.</text>
</comment>
<dbReference type="RefSeq" id="XP_028877924.1">
    <property type="nucleotide sequence ID" value="XM_029030792.1"/>
</dbReference>
<sequence>MQVRRVLYFLALIMSVASVCLAADEAGGHEHSSASSNSGDGDCRPPDEENARNTLNGPLNIPQYCANQRPSNASPAGSSNGSAHPAAPSPPVPSPPIAEPPSSIAAGAAVEGNDGSSPSGGQTGANVNNPAGEGAVNAESTAAAQPTSPSPESSDTETANGSGTANDGGGSTPAGSESSNNPSDADNTENTTTTTTTTIPTVPEISNSNIMPNVKGDADSSSSISSSVWVRVPLLIVVTLACILVC</sequence>
<feature type="chain" id="PRO_5013072155" description="Mucin-associated surface protein (MASP)" evidence="2">
    <location>
        <begin position="23"/>
        <end position="246"/>
    </location>
</feature>
<feature type="compositionally biased region" description="Low complexity" evidence="1">
    <location>
        <begin position="100"/>
        <end position="109"/>
    </location>
</feature>
<evidence type="ECO:0000313" key="4">
    <source>
        <dbReference type="Proteomes" id="UP000192257"/>
    </source>
</evidence>
<keyword evidence="4" id="KW-1185">Reference proteome</keyword>
<protein>
    <recommendedName>
        <fullName evidence="5">Mucin-associated surface protein (MASP)</fullName>
    </recommendedName>
</protein>
<feature type="signal peptide" evidence="2">
    <location>
        <begin position="1"/>
        <end position="22"/>
    </location>
</feature>
<keyword evidence="2" id="KW-0732">Signal</keyword>
<gene>
    <name evidence="3" type="ORF">TM35_000551270</name>
</gene>
<evidence type="ECO:0008006" key="5">
    <source>
        <dbReference type="Google" id="ProtNLM"/>
    </source>
</evidence>
<feature type="compositionally biased region" description="Low complexity" evidence="1">
    <location>
        <begin position="188"/>
        <end position="205"/>
    </location>
</feature>
<dbReference type="GeneID" id="39990572"/>
<feature type="compositionally biased region" description="Low complexity" evidence="1">
    <location>
        <begin position="146"/>
        <end position="158"/>
    </location>
</feature>
<feature type="compositionally biased region" description="Basic and acidic residues" evidence="1">
    <location>
        <begin position="41"/>
        <end position="51"/>
    </location>
</feature>
<proteinExistence type="predicted"/>
<feature type="region of interest" description="Disordered" evidence="1">
    <location>
        <begin position="28"/>
        <end position="215"/>
    </location>
</feature>
<dbReference type="EMBL" id="NBCO01000055">
    <property type="protein sequence ID" value="ORC83858.1"/>
    <property type="molecule type" value="Genomic_DNA"/>
</dbReference>